<accession>A0A4S4ERB2</accession>
<feature type="region of interest" description="Disordered" evidence="10">
    <location>
        <begin position="91"/>
        <end position="151"/>
    </location>
</feature>
<keyword evidence="6" id="KW-0238">DNA-binding</keyword>
<feature type="region of interest" description="Disordered" evidence="10">
    <location>
        <begin position="239"/>
        <end position="259"/>
    </location>
</feature>
<evidence type="ECO:0000256" key="4">
    <source>
        <dbReference type="ARBA" id="ARBA00022833"/>
    </source>
</evidence>
<dbReference type="Pfam" id="PF00320">
    <property type="entry name" value="GATA"/>
    <property type="match status" value="1"/>
</dbReference>
<feature type="compositionally biased region" description="Basic and acidic residues" evidence="10">
    <location>
        <begin position="243"/>
        <end position="253"/>
    </location>
</feature>
<dbReference type="InterPro" id="IPR051140">
    <property type="entry name" value="GATA_TF"/>
</dbReference>
<reference evidence="12 13" key="1">
    <citation type="journal article" date="2018" name="Proc. Natl. Acad. Sci. U.S.A.">
        <title>Draft genome sequence of Camellia sinensis var. sinensis provides insights into the evolution of the tea genome and tea quality.</title>
        <authorList>
            <person name="Wei C."/>
            <person name="Yang H."/>
            <person name="Wang S."/>
            <person name="Zhao J."/>
            <person name="Liu C."/>
            <person name="Gao L."/>
            <person name="Xia E."/>
            <person name="Lu Y."/>
            <person name="Tai Y."/>
            <person name="She G."/>
            <person name="Sun J."/>
            <person name="Cao H."/>
            <person name="Tong W."/>
            <person name="Gao Q."/>
            <person name="Li Y."/>
            <person name="Deng W."/>
            <person name="Jiang X."/>
            <person name="Wang W."/>
            <person name="Chen Q."/>
            <person name="Zhang S."/>
            <person name="Li H."/>
            <person name="Wu J."/>
            <person name="Wang P."/>
            <person name="Li P."/>
            <person name="Shi C."/>
            <person name="Zheng F."/>
            <person name="Jian J."/>
            <person name="Huang B."/>
            <person name="Shan D."/>
            <person name="Shi M."/>
            <person name="Fang C."/>
            <person name="Yue Y."/>
            <person name="Li F."/>
            <person name="Li D."/>
            <person name="Wei S."/>
            <person name="Han B."/>
            <person name="Jiang C."/>
            <person name="Yin Y."/>
            <person name="Xia T."/>
            <person name="Zhang Z."/>
            <person name="Bennetzen J.L."/>
            <person name="Zhao S."/>
            <person name="Wan X."/>
        </authorList>
    </citation>
    <scope>NUCLEOTIDE SEQUENCE [LARGE SCALE GENOMIC DNA]</scope>
    <source>
        <strain evidence="13">cv. Shuchazao</strain>
        <tissue evidence="12">Leaf</tissue>
    </source>
</reference>
<evidence type="ECO:0000256" key="6">
    <source>
        <dbReference type="ARBA" id="ARBA00023125"/>
    </source>
</evidence>
<dbReference type="GO" id="GO:0006355">
    <property type="term" value="P:regulation of DNA-templated transcription"/>
    <property type="evidence" value="ECO:0007669"/>
    <property type="project" value="InterPro"/>
</dbReference>
<dbReference type="GO" id="GO:0005634">
    <property type="term" value="C:nucleus"/>
    <property type="evidence" value="ECO:0007669"/>
    <property type="project" value="TreeGrafter"/>
</dbReference>
<evidence type="ECO:0000313" key="13">
    <source>
        <dbReference type="Proteomes" id="UP000306102"/>
    </source>
</evidence>
<dbReference type="GO" id="GO:0008270">
    <property type="term" value="F:zinc ion binding"/>
    <property type="evidence" value="ECO:0007669"/>
    <property type="project" value="UniProtKB-KW"/>
</dbReference>
<keyword evidence="3 9" id="KW-0863">Zinc-finger</keyword>
<evidence type="ECO:0000256" key="1">
    <source>
        <dbReference type="ARBA" id="ARBA00005694"/>
    </source>
</evidence>
<protein>
    <recommendedName>
        <fullName evidence="11">GATA-type domain-containing protein</fullName>
    </recommendedName>
</protein>
<evidence type="ECO:0000256" key="2">
    <source>
        <dbReference type="ARBA" id="ARBA00022723"/>
    </source>
</evidence>
<dbReference type="InterPro" id="IPR013088">
    <property type="entry name" value="Znf_NHR/GATA"/>
</dbReference>
<dbReference type="SMART" id="SM00401">
    <property type="entry name" value="ZnF_GATA"/>
    <property type="match status" value="1"/>
</dbReference>
<sequence length="493" mass="53396">MKDLVDEMLQTHLVMLSTVAKVIQRLVDAGDWKDAVRTFDDLGTFGLEKNTESMNLRRKSEEKKEEGRRKKKKNWTGGAIKIGLEAEAEVEAGGGGGGRGEGCEAEAEATAGRRSGEGAAISSSSSPLFSFSNPFTTTTTTSPVPPRLLSPPIQGMECAEAALKNCTSPEVMAVKKTQQQQQPPAFLDELPAINGVSGDDSFVDDLLDFSKGGIEDGFLETEDEPEDETKPCSVSVFPQQQDQKAEKPNHSDPTKTSTFSVTDDFRSELSVPADDLADLEWLSHFVEDSFSEYSLAGKLPDKTTGNRSEPLEIAVLAKSCFTTPVQTKARSKRLRTGSRVWSLGSPSLTETTSSSSSSSSTLSSSPPNPWLIFTTLSQTADSLLRPPLPAAKKPKRKRQEIPGGGGGGSQQPRRCSHCLVQKTPQWRTGPLGAKTLCNACGVRYKSGRLLPEYRPACSPTFSGDIHSNNHRKVLEMRRKKEVETGLGPPVQSF</sequence>
<evidence type="ECO:0000256" key="9">
    <source>
        <dbReference type="PROSITE-ProRule" id="PRU00094"/>
    </source>
</evidence>
<dbReference type="AlphaFoldDB" id="A0A4S4ERB2"/>
<evidence type="ECO:0000256" key="7">
    <source>
        <dbReference type="ARBA" id="ARBA00023159"/>
    </source>
</evidence>
<comment type="similarity">
    <text evidence="1">Belongs to the type IV zinc-finger family. Class A subfamily.</text>
</comment>
<keyword evidence="2" id="KW-0479">Metal-binding</keyword>
<feature type="domain" description="GATA-type" evidence="11">
    <location>
        <begin position="409"/>
        <end position="445"/>
    </location>
</feature>
<keyword evidence="5" id="KW-0805">Transcription regulation</keyword>
<evidence type="ECO:0000256" key="3">
    <source>
        <dbReference type="ARBA" id="ARBA00022771"/>
    </source>
</evidence>
<evidence type="ECO:0000259" key="11">
    <source>
        <dbReference type="PROSITE" id="PS50114"/>
    </source>
</evidence>
<gene>
    <name evidence="12" type="ORF">TEA_028518</name>
</gene>
<keyword evidence="13" id="KW-1185">Reference proteome</keyword>
<dbReference type="InterPro" id="IPR000679">
    <property type="entry name" value="Znf_GATA"/>
</dbReference>
<feature type="compositionally biased region" description="Basic and acidic residues" evidence="10">
    <location>
        <begin position="58"/>
        <end position="68"/>
    </location>
</feature>
<dbReference type="Proteomes" id="UP000306102">
    <property type="component" value="Unassembled WGS sequence"/>
</dbReference>
<name>A0A4S4ERB2_CAMSN</name>
<organism evidence="12 13">
    <name type="scientific">Camellia sinensis var. sinensis</name>
    <name type="common">China tea</name>
    <dbReference type="NCBI Taxonomy" id="542762"/>
    <lineage>
        <taxon>Eukaryota</taxon>
        <taxon>Viridiplantae</taxon>
        <taxon>Streptophyta</taxon>
        <taxon>Embryophyta</taxon>
        <taxon>Tracheophyta</taxon>
        <taxon>Spermatophyta</taxon>
        <taxon>Magnoliopsida</taxon>
        <taxon>eudicotyledons</taxon>
        <taxon>Gunneridae</taxon>
        <taxon>Pentapetalae</taxon>
        <taxon>asterids</taxon>
        <taxon>Ericales</taxon>
        <taxon>Theaceae</taxon>
        <taxon>Camellia</taxon>
    </lineage>
</organism>
<dbReference type="SUPFAM" id="SSF57716">
    <property type="entry name" value="Glucocorticoid receptor-like (DNA-binding domain)"/>
    <property type="match status" value="1"/>
</dbReference>
<evidence type="ECO:0000256" key="5">
    <source>
        <dbReference type="ARBA" id="ARBA00023015"/>
    </source>
</evidence>
<evidence type="ECO:0000256" key="8">
    <source>
        <dbReference type="ARBA" id="ARBA00023163"/>
    </source>
</evidence>
<evidence type="ECO:0000313" key="12">
    <source>
        <dbReference type="EMBL" id="THG19319.1"/>
    </source>
</evidence>
<keyword evidence="4" id="KW-0862">Zinc</keyword>
<feature type="region of interest" description="Disordered" evidence="10">
    <location>
        <begin position="384"/>
        <end position="415"/>
    </location>
</feature>
<dbReference type="FunFam" id="3.30.50.10:FF:000018">
    <property type="entry name" value="GATA transcription factor"/>
    <property type="match status" value="1"/>
</dbReference>
<feature type="region of interest" description="Disordered" evidence="10">
    <location>
        <begin position="53"/>
        <end position="74"/>
    </location>
</feature>
<feature type="compositionally biased region" description="Low complexity" evidence="10">
    <location>
        <begin position="342"/>
        <end position="365"/>
    </location>
</feature>
<dbReference type="PROSITE" id="PS00344">
    <property type="entry name" value="GATA_ZN_FINGER_1"/>
    <property type="match status" value="1"/>
</dbReference>
<dbReference type="STRING" id="542762.A0A4S4ERB2"/>
<dbReference type="PROSITE" id="PS50114">
    <property type="entry name" value="GATA_ZN_FINGER_2"/>
    <property type="match status" value="1"/>
</dbReference>
<comment type="caution">
    <text evidence="12">The sequence shown here is derived from an EMBL/GenBank/DDBJ whole genome shotgun (WGS) entry which is preliminary data.</text>
</comment>
<feature type="compositionally biased region" description="Low complexity" evidence="10">
    <location>
        <begin position="108"/>
        <end position="142"/>
    </location>
</feature>
<dbReference type="PANTHER" id="PTHR45658">
    <property type="entry name" value="GATA TRANSCRIPTION FACTOR"/>
    <property type="match status" value="1"/>
</dbReference>
<proteinExistence type="inferred from homology"/>
<dbReference type="EMBL" id="SDRB02002487">
    <property type="protein sequence ID" value="THG19319.1"/>
    <property type="molecule type" value="Genomic_DNA"/>
</dbReference>
<dbReference type="GO" id="GO:0043565">
    <property type="term" value="F:sequence-specific DNA binding"/>
    <property type="evidence" value="ECO:0007669"/>
    <property type="project" value="InterPro"/>
</dbReference>
<feature type="region of interest" description="Disordered" evidence="10">
    <location>
        <begin position="342"/>
        <end position="366"/>
    </location>
</feature>
<dbReference type="PANTHER" id="PTHR45658:SF92">
    <property type="entry name" value="GATA TRANSCRIPTION FACTOR 5"/>
    <property type="match status" value="1"/>
</dbReference>
<evidence type="ECO:0000256" key="10">
    <source>
        <dbReference type="SAM" id="MobiDB-lite"/>
    </source>
</evidence>
<dbReference type="GO" id="GO:0030154">
    <property type="term" value="P:cell differentiation"/>
    <property type="evidence" value="ECO:0007669"/>
    <property type="project" value="TreeGrafter"/>
</dbReference>
<keyword evidence="7" id="KW-0010">Activator</keyword>
<dbReference type="Gene3D" id="3.30.50.10">
    <property type="entry name" value="Erythroid Transcription Factor GATA-1, subunit A"/>
    <property type="match status" value="1"/>
</dbReference>
<dbReference type="CDD" id="cd00202">
    <property type="entry name" value="ZnF_GATA"/>
    <property type="match status" value="1"/>
</dbReference>
<keyword evidence="8" id="KW-0804">Transcription</keyword>